<dbReference type="KEGG" id="atq:GH723_12215"/>
<organism evidence="4 5">
    <name type="scientific">Actinomarinicola tropica</name>
    <dbReference type="NCBI Taxonomy" id="2789776"/>
    <lineage>
        <taxon>Bacteria</taxon>
        <taxon>Bacillati</taxon>
        <taxon>Actinomycetota</taxon>
        <taxon>Acidimicrobiia</taxon>
        <taxon>Acidimicrobiales</taxon>
        <taxon>Iamiaceae</taxon>
        <taxon>Actinomarinicola</taxon>
    </lineage>
</organism>
<comment type="similarity">
    <text evidence="1">Belongs to the EamA transporter family.</text>
</comment>
<dbReference type="PANTHER" id="PTHR22911">
    <property type="entry name" value="ACYL-MALONYL CONDENSING ENZYME-RELATED"/>
    <property type="match status" value="1"/>
</dbReference>
<sequence>MPGTGAATEPSRRTGLLLGVGGMVVLSTDSLFARAADADRFDIVFWVGLCTAAVTSVIGAVRHRAGPVALVRRGGRPLLLAAALQATTLTCFVVAVRTTAVANVVAILAAAPLAAAVLARVLIGERSTRRVWTAAAVSGVGVLVVVGGSLGAGDVRGDLLAVGAIVAFGSGAVVLRRHPELDRTTVVGLGGALMALVASPAATTSHDVGTWAALVAMGAVVGPTARVMLAAATRHLTVAEVGLFAPLETVLATVWAWLAFDEVPAAATWVGAAVVLAALVGANVPLRRAAR</sequence>
<feature type="transmembrane region" description="Helical" evidence="2">
    <location>
        <begin position="131"/>
        <end position="153"/>
    </location>
</feature>
<keyword evidence="2" id="KW-0472">Membrane</keyword>
<protein>
    <submittedName>
        <fullName evidence="4">EamA family transporter</fullName>
    </submittedName>
</protein>
<name>A0A5Q2RPJ9_9ACTN</name>
<feature type="transmembrane region" description="Helical" evidence="2">
    <location>
        <begin position="266"/>
        <end position="286"/>
    </location>
</feature>
<evidence type="ECO:0000259" key="3">
    <source>
        <dbReference type="Pfam" id="PF00892"/>
    </source>
</evidence>
<evidence type="ECO:0000256" key="2">
    <source>
        <dbReference type="SAM" id="Phobius"/>
    </source>
</evidence>
<feature type="transmembrane region" description="Helical" evidence="2">
    <location>
        <begin position="77"/>
        <end position="95"/>
    </location>
</feature>
<dbReference type="Proteomes" id="UP000334019">
    <property type="component" value="Chromosome"/>
</dbReference>
<keyword evidence="2" id="KW-0812">Transmembrane</keyword>
<dbReference type="InterPro" id="IPR037185">
    <property type="entry name" value="EmrE-like"/>
</dbReference>
<feature type="transmembrane region" description="Helical" evidence="2">
    <location>
        <begin position="241"/>
        <end position="260"/>
    </location>
</feature>
<feature type="transmembrane region" description="Helical" evidence="2">
    <location>
        <begin position="45"/>
        <end position="65"/>
    </location>
</feature>
<evidence type="ECO:0000256" key="1">
    <source>
        <dbReference type="ARBA" id="ARBA00007362"/>
    </source>
</evidence>
<dbReference type="InterPro" id="IPR000620">
    <property type="entry name" value="EamA_dom"/>
</dbReference>
<evidence type="ECO:0000313" key="5">
    <source>
        <dbReference type="Proteomes" id="UP000334019"/>
    </source>
</evidence>
<dbReference type="EMBL" id="CP045851">
    <property type="protein sequence ID" value="QGG95800.1"/>
    <property type="molecule type" value="Genomic_DNA"/>
</dbReference>
<gene>
    <name evidence="4" type="ORF">GH723_12215</name>
</gene>
<keyword evidence="2" id="KW-1133">Transmembrane helix</keyword>
<evidence type="ECO:0000313" key="4">
    <source>
        <dbReference type="EMBL" id="QGG95800.1"/>
    </source>
</evidence>
<feature type="domain" description="EamA" evidence="3">
    <location>
        <begin position="14"/>
        <end position="146"/>
    </location>
</feature>
<dbReference type="RefSeq" id="WP_153759906.1">
    <property type="nucleotide sequence ID" value="NZ_CP045851.1"/>
</dbReference>
<feature type="transmembrane region" description="Helical" evidence="2">
    <location>
        <begin position="101"/>
        <end position="119"/>
    </location>
</feature>
<accession>A0A5Q2RPJ9</accession>
<feature type="domain" description="EamA" evidence="3">
    <location>
        <begin position="156"/>
        <end position="281"/>
    </location>
</feature>
<dbReference type="GO" id="GO:0016020">
    <property type="term" value="C:membrane"/>
    <property type="evidence" value="ECO:0007669"/>
    <property type="project" value="InterPro"/>
</dbReference>
<feature type="transmembrane region" description="Helical" evidence="2">
    <location>
        <begin position="208"/>
        <end position="229"/>
    </location>
</feature>
<keyword evidence="5" id="KW-1185">Reference proteome</keyword>
<feature type="transmembrane region" description="Helical" evidence="2">
    <location>
        <begin position="159"/>
        <end position="175"/>
    </location>
</feature>
<reference evidence="4 5" key="1">
    <citation type="submission" date="2019-11" db="EMBL/GenBank/DDBJ databases">
        <authorList>
            <person name="He Y."/>
        </authorList>
    </citation>
    <scope>NUCLEOTIDE SEQUENCE [LARGE SCALE GENOMIC DNA]</scope>
    <source>
        <strain evidence="4 5">SCSIO 58843</strain>
    </source>
</reference>
<dbReference type="PANTHER" id="PTHR22911:SF135">
    <property type="entry name" value="BLR4310 PROTEIN"/>
    <property type="match status" value="1"/>
</dbReference>
<dbReference type="Pfam" id="PF00892">
    <property type="entry name" value="EamA"/>
    <property type="match status" value="2"/>
</dbReference>
<proteinExistence type="inferred from homology"/>
<feature type="transmembrane region" description="Helical" evidence="2">
    <location>
        <begin position="184"/>
        <end position="202"/>
    </location>
</feature>
<dbReference type="AlphaFoldDB" id="A0A5Q2RPJ9"/>
<dbReference type="SUPFAM" id="SSF103481">
    <property type="entry name" value="Multidrug resistance efflux transporter EmrE"/>
    <property type="match status" value="2"/>
</dbReference>